<dbReference type="Proteomes" id="UP000326287">
    <property type="component" value="Chromosome"/>
</dbReference>
<feature type="transmembrane region" description="Helical" evidence="8">
    <location>
        <begin position="385"/>
        <end position="404"/>
    </location>
</feature>
<dbReference type="GO" id="GO:0005886">
    <property type="term" value="C:plasma membrane"/>
    <property type="evidence" value="ECO:0007669"/>
    <property type="project" value="UniProtKB-SubCell"/>
</dbReference>
<protein>
    <recommendedName>
        <fullName evidence="11">Glycosyltransferase RgtA/B/C/D-like domain-containing protein</fullName>
    </recommendedName>
</protein>
<keyword evidence="10" id="KW-1185">Reference proteome</keyword>
<dbReference type="RefSeq" id="WP_152661413.1">
    <property type="nucleotide sequence ID" value="NZ_CP036422.1"/>
</dbReference>
<dbReference type="AlphaFoldDB" id="A0A5P9NHK5"/>
<dbReference type="PANTHER" id="PTHR33908">
    <property type="entry name" value="MANNOSYLTRANSFERASE YKCB-RELATED"/>
    <property type="match status" value="1"/>
</dbReference>
<feature type="transmembrane region" description="Helical" evidence="8">
    <location>
        <begin position="363"/>
        <end position="379"/>
    </location>
</feature>
<dbReference type="EMBL" id="CP036422">
    <property type="protein sequence ID" value="QFU75307.1"/>
    <property type="molecule type" value="Genomic_DNA"/>
</dbReference>
<feature type="transmembrane region" description="Helical" evidence="8">
    <location>
        <begin position="12"/>
        <end position="31"/>
    </location>
</feature>
<gene>
    <name evidence="9" type="ORF">EY643_06380</name>
</gene>
<evidence type="ECO:0000256" key="6">
    <source>
        <dbReference type="ARBA" id="ARBA00022989"/>
    </source>
</evidence>
<feature type="transmembrane region" description="Helical" evidence="8">
    <location>
        <begin position="144"/>
        <end position="166"/>
    </location>
</feature>
<evidence type="ECO:0008006" key="11">
    <source>
        <dbReference type="Google" id="ProtNLM"/>
    </source>
</evidence>
<feature type="transmembrane region" description="Helical" evidence="8">
    <location>
        <begin position="100"/>
        <end position="124"/>
    </location>
</feature>
<feature type="transmembrane region" description="Helical" evidence="8">
    <location>
        <begin position="223"/>
        <end position="240"/>
    </location>
</feature>
<evidence type="ECO:0000256" key="7">
    <source>
        <dbReference type="ARBA" id="ARBA00023136"/>
    </source>
</evidence>
<keyword evidence="6 8" id="KW-1133">Transmembrane helix</keyword>
<evidence type="ECO:0000256" key="5">
    <source>
        <dbReference type="ARBA" id="ARBA00022692"/>
    </source>
</evidence>
<name>A0A5P9NHK5_9GAMM</name>
<sequence length="436" mass="48527">MKNNALRDSTWWFVLGFSLCLLAGAVLRFGYNEATVNATAIQADAASYVRYANNLLHHGVFSKQRAENPQPDSYWAPGYPAFLAALMIGGESLGLESYRLILAVQALLGVFTIYFTGLIAARLLPFGLALLPPALVALSPHLVAVGQNLLTETLFGFLIVAGLYFLIEGIYRQERGRLLAGGVVLALAWWVNPVSLLLAPALALAIVWYWFRKGEAPQHAPVILAGVILPVVLTAGAWSMRNQIQVSASELTSADRLLTNLIIGMHSDFHAIWRVNKRDPSNPADIDRKEIDGDYAKFAERWAAKVTADPLGMLNWYLLEKPRVLWGWEVQIGFRDIYIYPIQYSLYDVSPVAGATYSVMRTLHLPLLVLGLLGVLVALGDRSSITPMILCITLLYITFVYLATQSDPRYSFPLRGPLYILAIYFPYRAWNLLLRR</sequence>
<proteinExistence type="predicted"/>
<comment type="subcellular location">
    <subcellularLocation>
        <location evidence="1">Cell membrane</location>
        <topology evidence="1">Multi-pass membrane protein</topology>
    </subcellularLocation>
</comment>
<keyword evidence="2" id="KW-1003">Cell membrane</keyword>
<keyword evidence="4" id="KW-0808">Transferase</keyword>
<reference evidence="9 10" key="1">
    <citation type="submission" date="2019-02" db="EMBL/GenBank/DDBJ databases">
        <authorList>
            <person name="Li S.-H."/>
        </authorList>
    </citation>
    <scope>NUCLEOTIDE SEQUENCE [LARGE SCALE GENOMIC DNA]</scope>
    <source>
        <strain evidence="9 10">IMCC14385</strain>
    </source>
</reference>
<accession>A0A5P9NHK5</accession>
<feature type="transmembrane region" description="Helical" evidence="8">
    <location>
        <begin position="178"/>
        <end position="211"/>
    </location>
</feature>
<evidence type="ECO:0000256" key="1">
    <source>
        <dbReference type="ARBA" id="ARBA00004651"/>
    </source>
</evidence>
<feature type="transmembrane region" description="Helical" evidence="8">
    <location>
        <begin position="416"/>
        <end position="434"/>
    </location>
</feature>
<keyword evidence="5 8" id="KW-0812">Transmembrane</keyword>
<keyword evidence="3" id="KW-0328">Glycosyltransferase</keyword>
<evidence type="ECO:0000256" key="2">
    <source>
        <dbReference type="ARBA" id="ARBA00022475"/>
    </source>
</evidence>
<dbReference type="InterPro" id="IPR050297">
    <property type="entry name" value="LipidA_mod_glycosyltrf_83"/>
</dbReference>
<dbReference type="OrthoDB" id="5724033at2"/>
<dbReference type="GO" id="GO:0016763">
    <property type="term" value="F:pentosyltransferase activity"/>
    <property type="evidence" value="ECO:0007669"/>
    <property type="project" value="TreeGrafter"/>
</dbReference>
<evidence type="ECO:0000256" key="8">
    <source>
        <dbReference type="SAM" id="Phobius"/>
    </source>
</evidence>
<dbReference type="KEGG" id="halc:EY643_06380"/>
<organism evidence="9 10">
    <name type="scientific">Halioglobus maricola</name>
    <dbReference type="NCBI Taxonomy" id="2601894"/>
    <lineage>
        <taxon>Bacteria</taxon>
        <taxon>Pseudomonadati</taxon>
        <taxon>Pseudomonadota</taxon>
        <taxon>Gammaproteobacteria</taxon>
        <taxon>Cellvibrionales</taxon>
        <taxon>Halieaceae</taxon>
        <taxon>Halioglobus</taxon>
    </lineage>
</organism>
<dbReference type="GO" id="GO:0009103">
    <property type="term" value="P:lipopolysaccharide biosynthetic process"/>
    <property type="evidence" value="ECO:0007669"/>
    <property type="project" value="UniProtKB-ARBA"/>
</dbReference>
<evidence type="ECO:0000256" key="4">
    <source>
        <dbReference type="ARBA" id="ARBA00022679"/>
    </source>
</evidence>
<keyword evidence="7 8" id="KW-0472">Membrane</keyword>
<evidence type="ECO:0000313" key="9">
    <source>
        <dbReference type="EMBL" id="QFU75307.1"/>
    </source>
</evidence>
<dbReference type="PANTHER" id="PTHR33908:SF11">
    <property type="entry name" value="MEMBRANE PROTEIN"/>
    <property type="match status" value="1"/>
</dbReference>
<evidence type="ECO:0000313" key="10">
    <source>
        <dbReference type="Proteomes" id="UP000326287"/>
    </source>
</evidence>
<evidence type="ECO:0000256" key="3">
    <source>
        <dbReference type="ARBA" id="ARBA00022676"/>
    </source>
</evidence>